<protein>
    <submittedName>
        <fullName evidence="1">Uncharacterized protein</fullName>
    </submittedName>
</protein>
<proteinExistence type="predicted"/>
<organism evidence="1 2">
    <name type="scientific">Tanacetum coccineum</name>
    <dbReference type="NCBI Taxonomy" id="301880"/>
    <lineage>
        <taxon>Eukaryota</taxon>
        <taxon>Viridiplantae</taxon>
        <taxon>Streptophyta</taxon>
        <taxon>Embryophyta</taxon>
        <taxon>Tracheophyta</taxon>
        <taxon>Spermatophyta</taxon>
        <taxon>Magnoliopsida</taxon>
        <taxon>eudicotyledons</taxon>
        <taxon>Gunneridae</taxon>
        <taxon>Pentapetalae</taxon>
        <taxon>asterids</taxon>
        <taxon>campanulids</taxon>
        <taxon>Asterales</taxon>
        <taxon>Asteraceae</taxon>
        <taxon>Asteroideae</taxon>
        <taxon>Anthemideae</taxon>
        <taxon>Anthemidinae</taxon>
        <taxon>Tanacetum</taxon>
    </lineage>
</organism>
<reference evidence="1" key="2">
    <citation type="submission" date="2022-01" db="EMBL/GenBank/DDBJ databases">
        <authorList>
            <person name="Yamashiro T."/>
            <person name="Shiraishi A."/>
            <person name="Satake H."/>
            <person name="Nakayama K."/>
        </authorList>
    </citation>
    <scope>NUCLEOTIDE SEQUENCE</scope>
</reference>
<comment type="caution">
    <text evidence="1">The sequence shown here is derived from an EMBL/GenBank/DDBJ whole genome shotgun (WGS) entry which is preliminary data.</text>
</comment>
<gene>
    <name evidence="1" type="ORF">Tco_1111088</name>
</gene>
<keyword evidence="2" id="KW-1185">Reference proteome</keyword>
<evidence type="ECO:0000313" key="1">
    <source>
        <dbReference type="EMBL" id="GJU00750.1"/>
    </source>
</evidence>
<sequence>DTSSQPTDNKVCSALSHNELHKNHKASIGGLRVALNPSITYCNQLGYVLWKPSRDFTHQLGQPSGIERLLHIQKCNRDSYERKNELAQDGDFLDFFASLLYSEAQHKGVSCSNSTLPIYSIPLMYNRHNCKTQWGICEVELSLDLFLPLIF</sequence>
<dbReference type="Proteomes" id="UP001151760">
    <property type="component" value="Unassembled WGS sequence"/>
</dbReference>
<feature type="non-terminal residue" evidence="1">
    <location>
        <position position="1"/>
    </location>
</feature>
<accession>A0ABQ5IKN1</accession>
<name>A0ABQ5IKN1_9ASTR</name>
<dbReference type="EMBL" id="BQNB010020895">
    <property type="protein sequence ID" value="GJU00750.1"/>
    <property type="molecule type" value="Genomic_DNA"/>
</dbReference>
<reference evidence="1" key="1">
    <citation type="journal article" date="2022" name="Int. J. Mol. Sci.">
        <title>Draft Genome of Tanacetum Coccineum: Genomic Comparison of Closely Related Tanacetum-Family Plants.</title>
        <authorList>
            <person name="Yamashiro T."/>
            <person name="Shiraishi A."/>
            <person name="Nakayama K."/>
            <person name="Satake H."/>
        </authorList>
    </citation>
    <scope>NUCLEOTIDE SEQUENCE</scope>
</reference>
<evidence type="ECO:0000313" key="2">
    <source>
        <dbReference type="Proteomes" id="UP001151760"/>
    </source>
</evidence>